<dbReference type="Pfam" id="PF23189">
    <property type="entry name" value="UPF0261_C"/>
    <property type="match status" value="1"/>
</dbReference>
<dbReference type="Gene3D" id="3.40.50.12030">
    <property type="entry name" value="Uncharacterised protein family UPF0261, NC domain"/>
    <property type="match status" value="1"/>
</dbReference>
<evidence type="ECO:0000313" key="4">
    <source>
        <dbReference type="Proteomes" id="UP000813444"/>
    </source>
</evidence>
<dbReference type="OrthoDB" id="10264588at2759"/>
<feature type="domain" description="UPF0261" evidence="1">
    <location>
        <begin position="3"/>
        <end position="176"/>
    </location>
</feature>
<dbReference type="PANTHER" id="PTHR31862:SF1">
    <property type="entry name" value="UPF0261 DOMAIN PROTEIN (AFU_ORTHOLOGUE AFUA_1G10120)"/>
    <property type="match status" value="1"/>
</dbReference>
<dbReference type="EMBL" id="JAGPNK010000014">
    <property type="protein sequence ID" value="KAH7309156.1"/>
    <property type="molecule type" value="Genomic_DNA"/>
</dbReference>
<evidence type="ECO:0000313" key="3">
    <source>
        <dbReference type="EMBL" id="KAH7309156.1"/>
    </source>
</evidence>
<feature type="domain" description="UPF0261" evidence="2">
    <location>
        <begin position="201"/>
        <end position="420"/>
    </location>
</feature>
<dbReference type="InterPro" id="IPR056778">
    <property type="entry name" value="UPF0261_C"/>
</dbReference>
<proteinExistence type="predicted"/>
<evidence type="ECO:0000259" key="1">
    <source>
        <dbReference type="Pfam" id="PF06792"/>
    </source>
</evidence>
<dbReference type="Proteomes" id="UP000813444">
    <property type="component" value="Unassembled WGS sequence"/>
</dbReference>
<name>A0A8K0SIR1_9HYPO</name>
<dbReference type="InterPro" id="IPR044122">
    <property type="entry name" value="UPF0261_N"/>
</dbReference>
<dbReference type="Pfam" id="PF06792">
    <property type="entry name" value="UPF0261"/>
    <property type="match status" value="1"/>
</dbReference>
<dbReference type="Gene3D" id="3.40.50.12020">
    <property type="entry name" value="Uncharacterised protein family UPF0261, NN domain"/>
    <property type="match status" value="1"/>
</dbReference>
<sequence length="425" mass="46032">MACVVLLGSCDTKLEEFLYLRNCILDEGSMSVLLIDVGRNTVEHEAISANQRDLFLQYGGAKMHQDMTRADFVAKMTDYATRYIAELYEQDRIHGIAAAGGSSGTSLVAPIMRTAVPVGFPKLIVSTIASGDTGPLVEETDIAMMYSVVDIAGLNQLLRDIFHNAGAAIAGSARAYAGRRQAAKRQDVKKQHVGGPAEPTKKRVGITMFGVTTPGVDAVRKHLESNYPIEVFVFHATGHGGKAMERLVREGRLDAVLDLTTTEICDHITGGNMSAGPHRLEAAAEAGIPYIVSLGATDMTNFGAMSTVPEQYKQRLLYEHNAVVTLMRSSDEENRRVAAFISDKLRQHAKQPEMVEVWIPKGGVSIMSVPDGPFSDPEADEVLFSQTRQGLEGSGIEVVEDPRHVNDAGFARDIAEALAAKMGMR</sequence>
<protein>
    <submittedName>
        <fullName evidence="3">UPF0261 domain-containing protein</fullName>
    </submittedName>
</protein>
<comment type="caution">
    <text evidence="3">The sequence shown here is derived from an EMBL/GenBank/DDBJ whole genome shotgun (WGS) entry which is preliminary data.</text>
</comment>
<accession>A0A8K0SIR1</accession>
<dbReference type="PIRSF" id="PIRSF033271">
    <property type="entry name" value="UCP033271"/>
    <property type="match status" value="1"/>
</dbReference>
<gene>
    <name evidence="3" type="ORF">B0I35DRAFT_360173</name>
</gene>
<reference evidence="3" key="1">
    <citation type="journal article" date="2021" name="Nat. Commun.">
        <title>Genetic determinants of endophytism in the Arabidopsis root mycobiome.</title>
        <authorList>
            <person name="Mesny F."/>
            <person name="Miyauchi S."/>
            <person name="Thiergart T."/>
            <person name="Pickel B."/>
            <person name="Atanasova L."/>
            <person name="Karlsson M."/>
            <person name="Huettel B."/>
            <person name="Barry K.W."/>
            <person name="Haridas S."/>
            <person name="Chen C."/>
            <person name="Bauer D."/>
            <person name="Andreopoulos W."/>
            <person name="Pangilinan J."/>
            <person name="LaButti K."/>
            <person name="Riley R."/>
            <person name="Lipzen A."/>
            <person name="Clum A."/>
            <person name="Drula E."/>
            <person name="Henrissat B."/>
            <person name="Kohler A."/>
            <person name="Grigoriev I.V."/>
            <person name="Martin F.M."/>
            <person name="Hacquard S."/>
        </authorList>
    </citation>
    <scope>NUCLEOTIDE SEQUENCE</scope>
    <source>
        <strain evidence="3">MPI-CAGE-CH-0235</strain>
    </source>
</reference>
<dbReference type="PANTHER" id="PTHR31862">
    <property type="entry name" value="UPF0261 DOMAIN PROTEIN (AFU_ORTHOLOGUE AFUA_1G10120)"/>
    <property type="match status" value="1"/>
</dbReference>
<keyword evidence="4" id="KW-1185">Reference proteome</keyword>
<evidence type="ECO:0000259" key="2">
    <source>
        <dbReference type="Pfam" id="PF23189"/>
    </source>
</evidence>
<dbReference type="InterPro" id="IPR051353">
    <property type="entry name" value="Tobamovirus_resist_UPF0261"/>
</dbReference>
<dbReference type="NCBIfam" id="NF002674">
    <property type="entry name" value="PRK02399.1-2"/>
    <property type="match status" value="1"/>
</dbReference>
<organism evidence="3 4">
    <name type="scientific">Stachybotrys elegans</name>
    <dbReference type="NCBI Taxonomy" id="80388"/>
    <lineage>
        <taxon>Eukaryota</taxon>
        <taxon>Fungi</taxon>
        <taxon>Dikarya</taxon>
        <taxon>Ascomycota</taxon>
        <taxon>Pezizomycotina</taxon>
        <taxon>Sordariomycetes</taxon>
        <taxon>Hypocreomycetidae</taxon>
        <taxon>Hypocreales</taxon>
        <taxon>Stachybotryaceae</taxon>
        <taxon>Stachybotrys</taxon>
    </lineage>
</organism>
<dbReference type="InterPro" id="IPR008322">
    <property type="entry name" value="UPF0261"/>
</dbReference>
<dbReference type="CDD" id="cd15488">
    <property type="entry name" value="Tm-1-like"/>
    <property type="match status" value="1"/>
</dbReference>
<dbReference type="AlphaFoldDB" id="A0A8K0SIR1"/>